<dbReference type="AlphaFoldDB" id="A0A915JLZ4"/>
<accession>A0A915JLZ4</accession>
<protein>
    <submittedName>
        <fullName evidence="2">Uncharacterized protein</fullName>
    </submittedName>
</protein>
<reference evidence="2" key="1">
    <citation type="submission" date="2022-11" db="UniProtKB">
        <authorList>
            <consortium name="WormBaseParasite"/>
        </authorList>
    </citation>
    <scope>IDENTIFICATION</scope>
</reference>
<sequence length="118" mass="13227">MDKKNTLSCLSAQGPRGPFELDKFYNRSLIDDSYACVTTTDLHTSGQHIPSVGLRVAEASQWNVASIRRPHIRISWNSQTRIPPSPNHFGAGRPFIPFDVVNFRRSFDNRTVVTAQGV</sequence>
<keyword evidence="1" id="KW-1185">Reference proteome</keyword>
<dbReference type="WBParaSite" id="nRc.2.0.1.t27128-RA">
    <property type="protein sequence ID" value="nRc.2.0.1.t27128-RA"/>
    <property type="gene ID" value="nRc.2.0.1.g27128"/>
</dbReference>
<proteinExistence type="predicted"/>
<evidence type="ECO:0000313" key="2">
    <source>
        <dbReference type="WBParaSite" id="nRc.2.0.1.t27128-RA"/>
    </source>
</evidence>
<dbReference type="Proteomes" id="UP000887565">
    <property type="component" value="Unplaced"/>
</dbReference>
<organism evidence="1 2">
    <name type="scientific">Romanomermis culicivorax</name>
    <name type="common">Nematode worm</name>
    <dbReference type="NCBI Taxonomy" id="13658"/>
    <lineage>
        <taxon>Eukaryota</taxon>
        <taxon>Metazoa</taxon>
        <taxon>Ecdysozoa</taxon>
        <taxon>Nematoda</taxon>
        <taxon>Enoplea</taxon>
        <taxon>Dorylaimia</taxon>
        <taxon>Mermithida</taxon>
        <taxon>Mermithoidea</taxon>
        <taxon>Mermithidae</taxon>
        <taxon>Romanomermis</taxon>
    </lineage>
</organism>
<evidence type="ECO:0000313" key="1">
    <source>
        <dbReference type="Proteomes" id="UP000887565"/>
    </source>
</evidence>
<name>A0A915JLZ4_ROMCU</name>